<dbReference type="Pfam" id="PF00149">
    <property type="entry name" value="Metallophos"/>
    <property type="match status" value="1"/>
</dbReference>
<dbReference type="GO" id="GO:0071014">
    <property type="term" value="C:post-mRNA release spliceosomal complex"/>
    <property type="evidence" value="ECO:0007669"/>
    <property type="project" value="TreeGrafter"/>
</dbReference>
<reference evidence="5" key="1">
    <citation type="journal article" date="2020" name="Stud. Mycol.">
        <title>101 Dothideomycetes genomes: a test case for predicting lifestyles and emergence of pathogens.</title>
        <authorList>
            <person name="Haridas S."/>
            <person name="Albert R."/>
            <person name="Binder M."/>
            <person name="Bloem J."/>
            <person name="Labutti K."/>
            <person name="Salamov A."/>
            <person name="Andreopoulos B."/>
            <person name="Baker S."/>
            <person name="Barry K."/>
            <person name="Bills G."/>
            <person name="Bluhm B."/>
            <person name="Cannon C."/>
            <person name="Castanera R."/>
            <person name="Culley D."/>
            <person name="Daum C."/>
            <person name="Ezra D."/>
            <person name="Gonzalez J."/>
            <person name="Henrissat B."/>
            <person name="Kuo A."/>
            <person name="Liang C."/>
            <person name="Lipzen A."/>
            <person name="Lutzoni F."/>
            <person name="Magnuson J."/>
            <person name="Mondo S."/>
            <person name="Nolan M."/>
            <person name="Ohm R."/>
            <person name="Pangilinan J."/>
            <person name="Park H.-J."/>
            <person name="Ramirez L."/>
            <person name="Alfaro M."/>
            <person name="Sun H."/>
            <person name="Tritt A."/>
            <person name="Yoshinaga Y."/>
            <person name="Zwiers L.-H."/>
            <person name="Turgeon B."/>
            <person name="Goodwin S."/>
            <person name="Spatafora J."/>
            <person name="Crous P."/>
            <person name="Grigoriev I."/>
        </authorList>
    </citation>
    <scope>NUCLEOTIDE SEQUENCE</scope>
    <source>
        <strain evidence="5">CBS 116435</strain>
    </source>
</reference>
<dbReference type="OrthoDB" id="444325at2759"/>
<sequence>MAHKIAIIGDVNGRFEEIFQTLTKVHAKQQFAFVIIAGDLFADPGKATEDQNAQVSRLLEGSIQIPVQTYVTVAHHKLPQDVITKANADGGELCPNLIMLGRKASFKTSEGFRIVTLGGAHVSQSDQVIDQYSAQYTDSDAATAKGFNEADILITSNWPSDIAVGSKVATQPPKQLNCIAELCAALKPRYHFSTSEQFFEREPFFHPTTDGTQPLTRFLSLAPYGTPDKRKWIYAFSLEPSAGPPIQLPEGVTASPFSLGSKKRKLDSQKDAYSSHRFANGNSGHHGQEGGRRGKRRHVAPPAPSECFFCLSNPSCEQHMICSIGEDSYMTIAKGPLTTRTTFTDLNFPNHLLIMPLEHTPSISAIRDETSRRKTELEMQKLRDALHTLVSEAASAPDGSAKYGAVTFEISRAGGVHHHWQFLPVPSDMVKRGLLEAAFDVEAENLHYPKFAKKTAEVDEAEENDFFKVMIWSEALRKDMVLSIDAAQGFRFDLQFGRRVVAKLLGLESRIQWRDCSQSQQEEEADAARFRDAFAKYDFTL</sequence>
<evidence type="ECO:0000256" key="1">
    <source>
        <dbReference type="SAM" id="MobiDB-lite"/>
    </source>
</evidence>
<evidence type="ECO:0000259" key="2">
    <source>
        <dbReference type="Pfam" id="PF00149"/>
    </source>
</evidence>
<dbReference type="GO" id="GO:0061632">
    <property type="term" value="F:RNA lariat debranching enzyme activator activity"/>
    <property type="evidence" value="ECO:0007669"/>
    <property type="project" value="TreeGrafter"/>
</dbReference>
<dbReference type="GO" id="GO:0016787">
    <property type="term" value="F:hydrolase activity"/>
    <property type="evidence" value="ECO:0007669"/>
    <property type="project" value="InterPro"/>
</dbReference>
<dbReference type="GO" id="GO:0000398">
    <property type="term" value="P:mRNA splicing, via spliceosome"/>
    <property type="evidence" value="ECO:0007669"/>
    <property type="project" value="TreeGrafter"/>
</dbReference>
<dbReference type="InterPro" id="IPR004843">
    <property type="entry name" value="Calcineurin-like_PHP"/>
</dbReference>
<keyword evidence="6" id="KW-1185">Reference proteome</keyword>
<comment type="caution">
    <text evidence="5">The sequence shown here is derived from an EMBL/GenBank/DDBJ whole genome shotgun (WGS) entry which is preliminary data.</text>
</comment>
<dbReference type="InterPro" id="IPR006767">
    <property type="entry name" value="Cwf19-like_C_dom-2"/>
</dbReference>
<dbReference type="PANTHER" id="PTHR12072:SF4">
    <property type="entry name" value="CWF19-LIKE PROTEIN 1"/>
    <property type="match status" value="1"/>
</dbReference>
<evidence type="ECO:0000259" key="3">
    <source>
        <dbReference type="Pfam" id="PF04676"/>
    </source>
</evidence>
<dbReference type="InterPro" id="IPR040194">
    <property type="entry name" value="Cwf19-like"/>
</dbReference>
<dbReference type="CDD" id="cd07380">
    <property type="entry name" value="MPP_CWF19_N"/>
    <property type="match status" value="1"/>
</dbReference>
<dbReference type="Proteomes" id="UP000799441">
    <property type="component" value="Unassembled WGS sequence"/>
</dbReference>
<protein>
    <recommendedName>
        <fullName evidence="7">CwfJ domain-containing protein</fullName>
    </recommendedName>
</protein>
<dbReference type="Pfam" id="PF04677">
    <property type="entry name" value="CwfJ_C_1"/>
    <property type="match status" value="1"/>
</dbReference>
<feature type="domain" description="Calcineurin-like phosphoesterase" evidence="2">
    <location>
        <begin position="4"/>
        <end position="71"/>
    </location>
</feature>
<evidence type="ECO:0000259" key="4">
    <source>
        <dbReference type="Pfam" id="PF04677"/>
    </source>
</evidence>
<dbReference type="InterPro" id="IPR029052">
    <property type="entry name" value="Metallo-depent_PP-like"/>
</dbReference>
<proteinExistence type="predicted"/>
<evidence type="ECO:0008006" key="7">
    <source>
        <dbReference type="Google" id="ProtNLM"/>
    </source>
</evidence>
<dbReference type="AlphaFoldDB" id="A0A9P4QCP3"/>
<dbReference type="PANTHER" id="PTHR12072">
    <property type="entry name" value="CWF19, CELL CYCLE CONTROL PROTEIN"/>
    <property type="match status" value="1"/>
</dbReference>
<evidence type="ECO:0000313" key="5">
    <source>
        <dbReference type="EMBL" id="KAF2722374.1"/>
    </source>
</evidence>
<dbReference type="EMBL" id="MU003783">
    <property type="protein sequence ID" value="KAF2722374.1"/>
    <property type="molecule type" value="Genomic_DNA"/>
</dbReference>
<gene>
    <name evidence="5" type="ORF">K431DRAFT_47443</name>
</gene>
<accession>A0A9P4QCP3</accession>
<dbReference type="InterPro" id="IPR006768">
    <property type="entry name" value="Cwf19-like_C_dom-1"/>
</dbReference>
<dbReference type="SUPFAM" id="SSF56300">
    <property type="entry name" value="Metallo-dependent phosphatases"/>
    <property type="match status" value="1"/>
</dbReference>
<dbReference type="Pfam" id="PF04676">
    <property type="entry name" value="CwfJ_C_2"/>
    <property type="match status" value="1"/>
</dbReference>
<feature type="region of interest" description="Disordered" evidence="1">
    <location>
        <begin position="270"/>
        <end position="299"/>
    </location>
</feature>
<evidence type="ECO:0000313" key="6">
    <source>
        <dbReference type="Proteomes" id="UP000799441"/>
    </source>
</evidence>
<feature type="domain" description="Cwf19-like protein C-terminal" evidence="3">
    <location>
        <begin position="488"/>
        <end position="540"/>
    </location>
</feature>
<feature type="domain" description="Cwf19-like C-terminal" evidence="4">
    <location>
        <begin position="303"/>
        <end position="432"/>
    </location>
</feature>
<organism evidence="5 6">
    <name type="scientific">Polychaeton citri CBS 116435</name>
    <dbReference type="NCBI Taxonomy" id="1314669"/>
    <lineage>
        <taxon>Eukaryota</taxon>
        <taxon>Fungi</taxon>
        <taxon>Dikarya</taxon>
        <taxon>Ascomycota</taxon>
        <taxon>Pezizomycotina</taxon>
        <taxon>Dothideomycetes</taxon>
        <taxon>Dothideomycetidae</taxon>
        <taxon>Capnodiales</taxon>
        <taxon>Capnodiaceae</taxon>
        <taxon>Polychaeton</taxon>
    </lineage>
</organism>
<name>A0A9P4QCP3_9PEZI</name>